<feature type="modified residue" description="4-aspartylphosphate" evidence="1">
    <location>
        <position position="69"/>
    </location>
</feature>
<dbReference type="PROSITE" id="PS50110">
    <property type="entry name" value="RESPONSE_REGULATORY"/>
    <property type="match status" value="1"/>
</dbReference>
<dbReference type="PANTHER" id="PTHR44520">
    <property type="entry name" value="RESPONSE REGULATOR RCP1-RELATED"/>
    <property type="match status" value="1"/>
</dbReference>
<accession>A0A434A5C6</accession>
<dbReference type="Proteomes" id="UP000288102">
    <property type="component" value="Unassembled WGS sequence"/>
</dbReference>
<dbReference type="SUPFAM" id="SSF52172">
    <property type="entry name" value="CheY-like"/>
    <property type="match status" value="1"/>
</dbReference>
<reference evidence="4" key="1">
    <citation type="journal article" date="2019" name="Syst. Appl. Microbiol.">
        <title>Flavobacterium circumlabens sp. nov. and Flavobacterium cupreum sp. nov., two psychrotrophic species isolated from Antarctic environmental samples.</title>
        <authorList>
            <person name="Kralova S."/>
            <person name="Busse H.-J."/>
            <person name="Svec P."/>
            <person name="Maslanova I."/>
            <person name="Stankova E."/>
            <person name="Bartak M."/>
            <person name="Sedlacek I."/>
        </authorList>
    </citation>
    <scope>NUCLEOTIDE SEQUENCE [LARGE SCALE GENOMIC DNA]</scope>
    <source>
        <strain evidence="4">CCM 8825</strain>
    </source>
</reference>
<dbReference type="GO" id="GO:0000160">
    <property type="term" value="P:phosphorelay signal transduction system"/>
    <property type="evidence" value="ECO:0007669"/>
    <property type="project" value="InterPro"/>
</dbReference>
<proteinExistence type="predicted"/>
<name>A0A434A5C6_9FLAO</name>
<gene>
    <name evidence="3" type="ORF">D0817_15300</name>
</gene>
<dbReference type="AlphaFoldDB" id="A0A434A5C6"/>
<evidence type="ECO:0000259" key="2">
    <source>
        <dbReference type="PROSITE" id="PS50110"/>
    </source>
</evidence>
<evidence type="ECO:0000313" key="4">
    <source>
        <dbReference type="Proteomes" id="UP000288102"/>
    </source>
</evidence>
<comment type="caution">
    <text evidence="3">The sequence shown here is derived from an EMBL/GenBank/DDBJ whole genome shotgun (WGS) entry which is preliminary data.</text>
</comment>
<dbReference type="Gene3D" id="3.40.50.2300">
    <property type="match status" value="1"/>
</dbReference>
<dbReference type="Pfam" id="PF00072">
    <property type="entry name" value="Response_reg"/>
    <property type="match status" value="1"/>
</dbReference>
<evidence type="ECO:0000256" key="1">
    <source>
        <dbReference type="PROSITE-ProRule" id="PRU00169"/>
    </source>
</evidence>
<dbReference type="SMART" id="SM00448">
    <property type="entry name" value="REC"/>
    <property type="match status" value="1"/>
</dbReference>
<organism evidence="3 4">
    <name type="scientific">Flavobacterium cupreum</name>
    <dbReference type="NCBI Taxonomy" id="2133766"/>
    <lineage>
        <taxon>Bacteria</taxon>
        <taxon>Pseudomonadati</taxon>
        <taxon>Bacteroidota</taxon>
        <taxon>Flavobacteriia</taxon>
        <taxon>Flavobacteriales</taxon>
        <taxon>Flavobacteriaceae</taxon>
        <taxon>Flavobacterium</taxon>
    </lineage>
</organism>
<dbReference type="InterPro" id="IPR001789">
    <property type="entry name" value="Sig_transdc_resp-reg_receiver"/>
</dbReference>
<keyword evidence="1" id="KW-0597">Phosphoprotein</keyword>
<dbReference type="EMBL" id="QWDM01000009">
    <property type="protein sequence ID" value="RUT69542.1"/>
    <property type="molecule type" value="Genomic_DNA"/>
</dbReference>
<sequence>MEVHPYILQRFMLYKSILLIDDDLDDAEILFEAVKSLEEKVICRIVTSPVIAMEELKNGQNLPELIFLDLNMPVISGPEFLQQLKNDAALEQIPVIVYSSHTIEIMQKLTQQFDKVRCISKPNDYKELVCVLQDIL</sequence>
<dbReference type="OrthoDB" id="9789181at2"/>
<protein>
    <submittedName>
        <fullName evidence="3">Response regulator</fullName>
    </submittedName>
</protein>
<dbReference type="InterPro" id="IPR011006">
    <property type="entry name" value="CheY-like_superfamily"/>
</dbReference>
<feature type="domain" description="Response regulatory" evidence="2">
    <location>
        <begin position="16"/>
        <end position="136"/>
    </location>
</feature>
<dbReference type="InterPro" id="IPR052893">
    <property type="entry name" value="TCS_response_regulator"/>
</dbReference>
<keyword evidence="4" id="KW-1185">Reference proteome</keyword>
<dbReference type="PANTHER" id="PTHR44520:SF2">
    <property type="entry name" value="RESPONSE REGULATOR RCP1"/>
    <property type="match status" value="1"/>
</dbReference>
<evidence type="ECO:0000313" key="3">
    <source>
        <dbReference type="EMBL" id="RUT69542.1"/>
    </source>
</evidence>